<dbReference type="EMBL" id="MZGT01000077">
    <property type="protein sequence ID" value="OPJ58071.1"/>
    <property type="molecule type" value="Genomic_DNA"/>
</dbReference>
<dbReference type="GO" id="GO:0009372">
    <property type="term" value="P:quorum sensing"/>
    <property type="evidence" value="ECO:0007669"/>
    <property type="project" value="UniProtKB-KW"/>
</dbReference>
<feature type="transmembrane region" description="Helical" evidence="8">
    <location>
        <begin position="36"/>
        <end position="69"/>
    </location>
</feature>
<evidence type="ECO:0000313" key="9">
    <source>
        <dbReference type="EMBL" id="OPJ58071.1"/>
    </source>
</evidence>
<keyword evidence="2" id="KW-0673">Quorum sensing</keyword>
<evidence type="ECO:0000256" key="1">
    <source>
        <dbReference type="ARBA" id="ARBA00022475"/>
    </source>
</evidence>
<dbReference type="AlphaFoldDB" id="A0A1V4IDN1"/>
<feature type="transmembrane region" description="Helical" evidence="8">
    <location>
        <begin position="104"/>
        <end position="124"/>
    </location>
</feature>
<dbReference type="GO" id="GO:0006508">
    <property type="term" value="P:proteolysis"/>
    <property type="evidence" value="ECO:0007669"/>
    <property type="project" value="UniProtKB-KW"/>
</dbReference>
<reference evidence="9 10" key="1">
    <citation type="submission" date="2017-03" db="EMBL/GenBank/DDBJ databases">
        <title>Genome sequence of Clostridium chromiireducens DSM 23318.</title>
        <authorList>
            <person name="Poehlein A."/>
            <person name="Daniel R."/>
        </authorList>
    </citation>
    <scope>NUCLEOTIDE SEQUENCE [LARGE SCALE GENOMIC DNA]</scope>
    <source>
        <strain evidence="9 10">DSM 23318</strain>
    </source>
</reference>
<dbReference type="GO" id="GO:0008233">
    <property type="term" value="F:peptidase activity"/>
    <property type="evidence" value="ECO:0007669"/>
    <property type="project" value="UniProtKB-KW"/>
</dbReference>
<name>A0A1V4IDN1_9CLOT</name>
<evidence type="ECO:0000256" key="4">
    <source>
        <dbReference type="ARBA" id="ARBA00022692"/>
    </source>
</evidence>
<evidence type="ECO:0000256" key="5">
    <source>
        <dbReference type="ARBA" id="ARBA00022801"/>
    </source>
</evidence>
<dbReference type="Proteomes" id="UP000191056">
    <property type="component" value="Unassembled WGS sequence"/>
</dbReference>
<accession>A0A1V4IDN1</accession>
<feature type="transmembrane region" description="Helical" evidence="8">
    <location>
        <begin position="151"/>
        <end position="170"/>
    </location>
</feature>
<evidence type="ECO:0000256" key="8">
    <source>
        <dbReference type="SAM" id="Phobius"/>
    </source>
</evidence>
<sequence length="210" mass="23907">MLKIEYISEKISNNIAQELKLDDDKKSVINYGIFTFIQMVICIVLVIIFGIIFHVVAEALIVSFTISILRKSSGGVHASSPGRCAIIGTVTGVGMGLMSKYINISFSLVIMIGCIIFTWSYYIVRKLAPVDSLAKPIKSLKKRTRLKKRSMMILSVYLIIIIVEIVYYYFIRNKNILVYSVCIYMGMTWQVFSLTKYGHSVMKKLDKLFK</sequence>
<keyword evidence="3" id="KW-0645">Protease</keyword>
<dbReference type="STRING" id="225345.CLCHR_40890"/>
<evidence type="ECO:0000256" key="7">
    <source>
        <dbReference type="ARBA" id="ARBA00023136"/>
    </source>
</evidence>
<dbReference type="GO" id="GO:0016020">
    <property type="term" value="C:membrane"/>
    <property type="evidence" value="ECO:0007669"/>
    <property type="project" value="InterPro"/>
</dbReference>
<protein>
    <submittedName>
        <fullName evidence="9">Accessory protein regulator protein B</fullName>
    </submittedName>
</protein>
<keyword evidence="7 8" id="KW-0472">Membrane</keyword>
<keyword evidence="4 8" id="KW-0812">Transmembrane</keyword>
<keyword evidence="10" id="KW-1185">Reference proteome</keyword>
<gene>
    <name evidence="9" type="primary">agrB_2</name>
    <name evidence="9" type="ORF">CLCHR_40890</name>
</gene>
<keyword evidence="1" id="KW-1003">Cell membrane</keyword>
<comment type="caution">
    <text evidence="9">The sequence shown here is derived from an EMBL/GenBank/DDBJ whole genome shotgun (WGS) entry which is preliminary data.</text>
</comment>
<evidence type="ECO:0000256" key="6">
    <source>
        <dbReference type="ARBA" id="ARBA00022989"/>
    </source>
</evidence>
<dbReference type="InterPro" id="IPR006741">
    <property type="entry name" value="AgrB"/>
</dbReference>
<dbReference type="SMART" id="SM00793">
    <property type="entry name" value="AgrB"/>
    <property type="match status" value="1"/>
</dbReference>
<feature type="transmembrane region" description="Helical" evidence="8">
    <location>
        <begin position="176"/>
        <end position="195"/>
    </location>
</feature>
<keyword evidence="5" id="KW-0378">Hydrolase</keyword>
<evidence type="ECO:0000256" key="2">
    <source>
        <dbReference type="ARBA" id="ARBA00022654"/>
    </source>
</evidence>
<dbReference type="Pfam" id="PF04647">
    <property type="entry name" value="AgrB"/>
    <property type="match status" value="1"/>
</dbReference>
<dbReference type="OrthoDB" id="2854767at2"/>
<organism evidence="9 10">
    <name type="scientific">Clostridium chromiireducens</name>
    <dbReference type="NCBI Taxonomy" id="225345"/>
    <lineage>
        <taxon>Bacteria</taxon>
        <taxon>Bacillati</taxon>
        <taxon>Bacillota</taxon>
        <taxon>Clostridia</taxon>
        <taxon>Eubacteriales</taxon>
        <taxon>Clostridiaceae</taxon>
        <taxon>Clostridium</taxon>
    </lineage>
</organism>
<evidence type="ECO:0000313" key="10">
    <source>
        <dbReference type="Proteomes" id="UP000191056"/>
    </source>
</evidence>
<evidence type="ECO:0000256" key="3">
    <source>
        <dbReference type="ARBA" id="ARBA00022670"/>
    </source>
</evidence>
<dbReference type="RefSeq" id="WP_079441726.1">
    <property type="nucleotide sequence ID" value="NZ_JBLZIA010000001.1"/>
</dbReference>
<proteinExistence type="predicted"/>
<keyword evidence="6 8" id="KW-1133">Transmembrane helix</keyword>